<dbReference type="Pfam" id="PF01476">
    <property type="entry name" value="LysM"/>
    <property type="match status" value="1"/>
</dbReference>
<dbReference type="AlphaFoldDB" id="A0AAV7XC42"/>
<keyword evidence="4" id="KW-1185">Reference proteome</keyword>
<accession>A0AAV7XC42</accession>
<feature type="compositionally biased region" description="Basic and acidic residues" evidence="1">
    <location>
        <begin position="214"/>
        <end position="224"/>
    </location>
</feature>
<protein>
    <recommendedName>
        <fullName evidence="2">LysM domain-containing protein</fullName>
    </recommendedName>
</protein>
<feature type="compositionally biased region" description="Basic and acidic residues" evidence="1">
    <location>
        <begin position="740"/>
        <end position="750"/>
    </location>
</feature>
<evidence type="ECO:0000313" key="4">
    <source>
        <dbReference type="Proteomes" id="UP001075354"/>
    </source>
</evidence>
<feature type="region of interest" description="Disordered" evidence="1">
    <location>
        <begin position="728"/>
        <end position="750"/>
    </location>
</feature>
<dbReference type="InterPro" id="IPR036779">
    <property type="entry name" value="LysM_dom_sf"/>
</dbReference>
<evidence type="ECO:0000259" key="2">
    <source>
        <dbReference type="PROSITE" id="PS51782"/>
    </source>
</evidence>
<dbReference type="Gene3D" id="3.10.350.10">
    <property type="entry name" value="LysM domain"/>
    <property type="match status" value="1"/>
</dbReference>
<feature type="region of interest" description="Disordered" evidence="1">
    <location>
        <begin position="286"/>
        <end position="309"/>
    </location>
</feature>
<feature type="compositionally biased region" description="Basic and acidic residues" evidence="1">
    <location>
        <begin position="105"/>
        <end position="117"/>
    </location>
</feature>
<dbReference type="EMBL" id="JAPTSV010000010">
    <property type="protein sequence ID" value="KAJ1523609.1"/>
    <property type="molecule type" value="Genomic_DNA"/>
</dbReference>
<dbReference type="CDD" id="cd00118">
    <property type="entry name" value="LysM"/>
    <property type="match status" value="1"/>
</dbReference>
<feature type="region of interest" description="Disordered" evidence="1">
    <location>
        <begin position="56"/>
        <end position="117"/>
    </location>
</feature>
<dbReference type="SMART" id="SM00257">
    <property type="entry name" value="LysM"/>
    <property type="match status" value="1"/>
</dbReference>
<evidence type="ECO:0000313" key="3">
    <source>
        <dbReference type="EMBL" id="KAJ1523609.1"/>
    </source>
</evidence>
<feature type="compositionally biased region" description="Polar residues" evidence="1">
    <location>
        <begin position="459"/>
        <end position="471"/>
    </location>
</feature>
<feature type="compositionally biased region" description="Low complexity" evidence="1">
    <location>
        <begin position="544"/>
        <end position="555"/>
    </location>
</feature>
<feature type="compositionally biased region" description="Polar residues" evidence="1">
    <location>
        <begin position="573"/>
        <end position="585"/>
    </location>
</feature>
<dbReference type="Proteomes" id="UP001075354">
    <property type="component" value="Chromosome 10"/>
</dbReference>
<comment type="caution">
    <text evidence="3">The sequence shown here is derived from an EMBL/GenBank/DDBJ whole genome shotgun (WGS) entry which is preliminary data.</text>
</comment>
<dbReference type="InterPro" id="IPR018392">
    <property type="entry name" value="LysM"/>
</dbReference>
<feature type="region of interest" description="Disordered" evidence="1">
    <location>
        <begin position="459"/>
        <end position="513"/>
    </location>
</feature>
<feature type="domain" description="LysM" evidence="2">
    <location>
        <begin position="11"/>
        <end position="54"/>
    </location>
</feature>
<evidence type="ECO:0000256" key="1">
    <source>
        <dbReference type="SAM" id="MobiDB-lite"/>
    </source>
</evidence>
<dbReference type="SUPFAM" id="SSF54106">
    <property type="entry name" value="LysM domain"/>
    <property type="match status" value="1"/>
</dbReference>
<feature type="compositionally biased region" description="Basic and acidic residues" evidence="1">
    <location>
        <begin position="586"/>
        <end position="603"/>
    </location>
</feature>
<feature type="region of interest" description="Disordered" evidence="1">
    <location>
        <begin position="573"/>
        <end position="603"/>
    </location>
</feature>
<sequence>MGRHLQPLNTITYTVKASDTLTSVAARFDTTPSELAKMNRLATRLVFPGQVLYVPDKRPAHRATPDTSLEGQDSESQEEGDSTSPKPSSTDGDGQEGRITSGPGRAERIGEHSIHAPTRSRDLERFLKITVRHITDGQGVVSGVLLVTPNAVMFDPNVSDQLVIEHGPESYGVIAPMEFVVNSAIYYDIAHMRVGNSDAPKGDAAKPEIYHPKKDKEAEHHGAEDSSISPGKESLLVKDETFPELAPGRSSMEDDNENGDNESECSLPAGREGSAFPKAFERDLVTPTNLTVSQNTSRQTSVEENVSQDISKDVSLDEKKDIGTDVLVRSSGDEAYTMIRKMEERRMSSLDHHWAVPKQKGSQDSKDGDGEVVTKNKDDLCHLSAAIAEGLDEQRGNGNLVKSSCHDSGIDIRDDQLPLPPIIPCTKKVFSDADIVMASNNDFVPPITVAPTNYLTETEQSSDDTVVTSGSMLAAAPSSRKKTSSVSFSVDDEAKEGKENKEEDADKQESRKNKMLKRLSYPLAWMEGFAGDKDEKDSLPGLPSSADSTQSQHSSVFSKVFSRSMSKDIQNATRSSVGTFIGRQQTETKEPKERKPPGPKLDIRSMVDVDEMPDLFRSIDLHAHAPNFPLLDGLELIPQPARSCEDPPLYLRLRMGKPINRKIPKSTPIMSYGKKKMRPEYWFGIPRNRVDDLYKFFHLWVPHLYGDLEEIDYKARGFELVETDTELWDDEPGSESQGEGGRRGSDEGELAEMTRESWEMVKAPYAKLYSIIKTQTMSADSEQCDEVGNSLIIGYVLLEKVITLKSLLIVNLIRNRKFYTRFLCYLE</sequence>
<feature type="region of interest" description="Disordered" evidence="1">
    <location>
        <begin position="532"/>
        <end position="559"/>
    </location>
</feature>
<gene>
    <name evidence="3" type="ORF">ONE63_001452</name>
</gene>
<feature type="compositionally biased region" description="Acidic residues" evidence="1">
    <location>
        <begin position="72"/>
        <end position="81"/>
    </location>
</feature>
<organism evidence="3 4">
    <name type="scientific">Megalurothrips usitatus</name>
    <name type="common">bean blossom thrips</name>
    <dbReference type="NCBI Taxonomy" id="439358"/>
    <lineage>
        <taxon>Eukaryota</taxon>
        <taxon>Metazoa</taxon>
        <taxon>Ecdysozoa</taxon>
        <taxon>Arthropoda</taxon>
        <taxon>Hexapoda</taxon>
        <taxon>Insecta</taxon>
        <taxon>Pterygota</taxon>
        <taxon>Neoptera</taxon>
        <taxon>Paraneoptera</taxon>
        <taxon>Thysanoptera</taxon>
        <taxon>Terebrantia</taxon>
        <taxon>Thripoidea</taxon>
        <taxon>Thripidae</taxon>
        <taxon>Megalurothrips</taxon>
    </lineage>
</organism>
<proteinExistence type="predicted"/>
<feature type="region of interest" description="Disordered" evidence="1">
    <location>
        <begin position="214"/>
        <end position="273"/>
    </location>
</feature>
<dbReference type="PROSITE" id="PS51782">
    <property type="entry name" value="LYSM"/>
    <property type="match status" value="1"/>
</dbReference>
<feature type="compositionally biased region" description="Polar residues" evidence="1">
    <location>
        <begin position="82"/>
        <end position="92"/>
    </location>
</feature>
<feature type="compositionally biased region" description="Acidic residues" evidence="1">
    <location>
        <begin position="253"/>
        <end position="263"/>
    </location>
</feature>
<name>A0AAV7XC42_9NEOP</name>
<reference evidence="3" key="1">
    <citation type="submission" date="2022-12" db="EMBL/GenBank/DDBJ databases">
        <title>Chromosome-level genome assembly of the bean flower thrips Megalurothrips usitatus.</title>
        <authorList>
            <person name="Ma L."/>
            <person name="Liu Q."/>
            <person name="Li H."/>
            <person name="Cai W."/>
        </authorList>
    </citation>
    <scope>NUCLEOTIDE SEQUENCE</scope>
    <source>
        <strain evidence="3">Cailab_2022a</strain>
    </source>
</reference>